<feature type="compositionally biased region" description="Basic and acidic residues" evidence="1">
    <location>
        <begin position="420"/>
        <end position="431"/>
    </location>
</feature>
<feature type="compositionally biased region" description="Basic and acidic residues" evidence="1">
    <location>
        <begin position="362"/>
        <end position="377"/>
    </location>
</feature>
<feature type="region of interest" description="Disordered" evidence="1">
    <location>
        <begin position="777"/>
        <end position="811"/>
    </location>
</feature>
<feature type="compositionally biased region" description="Basic and acidic residues" evidence="1">
    <location>
        <begin position="781"/>
        <end position="790"/>
    </location>
</feature>
<keyword evidence="4" id="KW-1185">Reference proteome</keyword>
<keyword evidence="2" id="KW-0732">Signal</keyword>
<accession>A0AAW1MCU3</accession>
<feature type="signal peptide" evidence="2">
    <location>
        <begin position="1"/>
        <end position="19"/>
    </location>
</feature>
<evidence type="ECO:0000313" key="4">
    <source>
        <dbReference type="Proteomes" id="UP001458880"/>
    </source>
</evidence>
<feature type="compositionally biased region" description="Polar residues" evidence="1">
    <location>
        <begin position="407"/>
        <end position="417"/>
    </location>
</feature>
<dbReference type="EMBL" id="JASPKY010000060">
    <property type="protein sequence ID" value="KAK9744239.1"/>
    <property type="molecule type" value="Genomic_DNA"/>
</dbReference>
<gene>
    <name evidence="3" type="ORF">QE152_g7868</name>
</gene>
<feature type="region of interest" description="Disordered" evidence="1">
    <location>
        <begin position="663"/>
        <end position="683"/>
    </location>
</feature>
<evidence type="ECO:0000256" key="1">
    <source>
        <dbReference type="SAM" id="MobiDB-lite"/>
    </source>
</evidence>
<feature type="region of interest" description="Disordered" evidence="1">
    <location>
        <begin position="314"/>
        <end position="333"/>
    </location>
</feature>
<name>A0AAW1MCU3_POPJA</name>
<proteinExistence type="predicted"/>
<protein>
    <submittedName>
        <fullName evidence="3">Uncharacterized protein</fullName>
    </submittedName>
</protein>
<comment type="caution">
    <text evidence="3">The sequence shown here is derived from an EMBL/GenBank/DDBJ whole genome shotgun (WGS) entry which is preliminary data.</text>
</comment>
<feature type="region of interest" description="Disordered" evidence="1">
    <location>
        <begin position="507"/>
        <end position="528"/>
    </location>
</feature>
<dbReference type="Proteomes" id="UP001458880">
    <property type="component" value="Unassembled WGS sequence"/>
</dbReference>
<evidence type="ECO:0000313" key="3">
    <source>
        <dbReference type="EMBL" id="KAK9744239.1"/>
    </source>
</evidence>
<dbReference type="AlphaFoldDB" id="A0AAW1MCU3"/>
<feature type="region of interest" description="Disordered" evidence="1">
    <location>
        <begin position="407"/>
        <end position="438"/>
    </location>
</feature>
<feature type="chain" id="PRO_5043957212" evidence="2">
    <location>
        <begin position="20"/>
        <end position="880"/>
    </location>
</feature>
<feature type="compositionally biased region" description="Polar residues" evidence="1">
    <location>
        <begin position="791"/>
        <end position="800"/>
    </location>
</feature>
<feature type="compositionally biased region" description="Basic and acidic residues" evidence="1">
    <location>
        <begin position="718"/>
        <end position="732"/>
    </location>
</feature>
<feature type="region of interest" description="Disordered" evidence="1">
    <location>
        <begin position="355"/>
        <end position="378"/>
    </location>
</feature>
<reference evidence="3 4" key="1">
    <citation type="journal article" date="2024" name="BMC Genomics">
        <title>De novo assembly and annotation of Popillia japonica's genome with initial clues to its potential as an invasive pest.</title>
        <authorList>
            <person name="Cucini C."/>
            <person name="Boschi S."/>
            <person name="Funari R."/>
            <person name="Cardaioli E."/>
            <person name="Iannotti N."/>
            <person name="Marturano G."/>
            <person name="Paoli F."/>
            <person name="Bruttini M."/>
            <person name="Carapelli A."/>
            <person name="Frati F."/>
            <person name="Nardi F."/>
        </authorList>
    </citation>
    <scope>NUCLEOTIDE SEQUENCE [LARGE SCALE GENOMIC DNA]</scope>
    <source>
        <strain evidence="3">DMR45628</strain>
    </source>
</reference>
<evidence type="ECO:0000256" key="2">
    <source>
        <dbReference type="SAM" id="SignalP"/>
    </source>
</evidence>
<sequence>MKLETIVLLVLLYFSQTNAYIDRSSSNTRDYQIQSSDFHRRQVRHIERLKEFRFQQIDDNVDRNNNIIGRQRIPPQQTYRSVDERISGNRAVRFAQRHNLCTESLDRRSHRFSEAICLKRRTNDISIRIEKIEMPNHRLPENRKVRSERSIDLRRRREVQMSGLNSMRRRSFESRIDRTRHPSEPGRNTIVDEVNNNFEIVEGNIVQRKAGNTKVHREDRSRINNHLSPESRYTSSHSSLRRLETNIREVGDNSRRRRALEFRADGNKMSTSHRLQQRESRYSFNLQQINERRNKIVRDVHTVPVLTTHTSKITSSPMTDRCSPGNKNAFNSDRFCEQRQERNIRDISFESSSRILTNSRSSDNKRSRMFERRERSSSEYIARRLPRLTEDRENNVRNRVVTTFSPINVSGNRNSINAKRLSERRQDKDGNETGSKLLQSRISETPDRRLIHHRNSNFENRNIRVSNFRLNQRNGESDTNGIERGYFRLTNRRLLQNRSNTNLQFADERRERTARQTGFKQSKRFSSDIQNRHDKIFSMSGRVNRRSSENANNLIQRRISEANIIRTYRFPISHRIERTPVTNRNSEQRASKLTRIRERSRHEHIAVTQEQINRSNRKQRLSTILDYNRSIQYRIESRRDDSQKREDAQAFTEKQLGSIQEFSTPSQNRIHREQQRTQRVDGRNIKRESPREIKSYQTLKRVSNTEFIRKSKNLNEDNKDNRTYLEKTEREVTTNGNYRSVPRKIQIRHENTQTNTVQSITSADRAVFRRQIPYQSLSKLQRNDRKDTQNRNRNSLMSDENTSDQRRSIRDRQIENHRSYIFADKINQKSSYEDSPVWLNMAKLIFLSISIAQILCASNPKLFSVNKLMTVFAYHKEKVF</sequence>
<feature type="compositionally biased region" description="Basic and acidic residues" evidence="1">
    <location>
        <begin position="670"/>
        <end position="683"/>
    </location>
</feature>
<feature type="region of interest" description="Disordered" evidence="1">
    <location>
        <begin position="718"/>
        <end position="744"/>
    </location>
</feature>
<organism evidence="3 4">
    <name type="scientific">Popillia japonica</name>
    <name type="common">Japanese beetle</name>
    <dbReference type="NCBI Taxonomy" id="7064"/>
    <lineage>
        <taxon>Eukaryota</taxon>
        <taxon>Metazoa</taxon>
        <taxon>Ecdysozoa</taxon>
        <taxon>Arthropoda</taxon>
        <taxon>Hexapoda</taxon>
        <taxon>Insecta</taxon>
        <taxon>Pterygota</taxon>
        <taxon>Neoptera</taxon>
        <taxon>Endopterygota</taxon>
        <taxon>Coleoptera</taxon>
        <taxon>Polyphaga</taxon>
        <taxon>Scarabaeiformia</taxon>
        <taxon>Scarabaeidae</taxon>
        <taxon>Rutelinae</taxon>
        <taxon>Popillia</taxon>
    </lineage>
</organism>